<dbReference type="RefSeq" id="WP_280734342.1">
    <property type="nucleotide sequence ID" value="NZ_CP120368.1"/>
</dbReference>
<evidence type="ECO:0000313" key="1">
    <source>
        <dbReference type="EMBL" id="WEX83517.1"/>
    </source>
</evidence>
<dbReference type="Proteomes" id="UP001235547">
    <property type="component" value="Chromosome 1"/>
</dbReference>
<proteinExistence type="predicted"/>
<organism evidence="1 2">
    <name type="scientific">Sinorhizobium numidicum</name>
    <dbReference type="NCBI Taxonomy" id="680248"/>
    <lineage>
        <taxon>Bacteria</taxon>
        <taxon>Pseudomonadati</taxon>
        <taxon>Pseudomonadota</taxon>
        <taxon>Alphaproteobacteria</taxon>
        <taxon>Hyphomicrobiales</taxon>
        <taxon>Rhizobiaceae</taxon>
        <taxon>Sinorhizobium/Ensifer group</taxon>
        <taxon>Sinorhizobium</taxon>
    </lineage>
</organism>
<dbReference type="EMBL" id="CP120371">
    <property type="protein sequence ID" value="WEX83517.1"/>
    <property type="molecule type" value="Genomic_DNA"/>
</dbReference>
<dbReference type="Pfam" id="PF12244">
    <property type="entry name" value="DUF3606"/>
    <property type="match status" value="1"/>
</dbReference>
<keyword evidence="2" id="KW-1185">Reference proteome</keyword>
<accession>A0ABY8D048</accession>
<evidence type="ECO:0000313" key="2">
    <source>
        <dbReference type="Proteomes" id="UP001235547"/>
    </source>
</evidence>
<dbReference type="InterPro" id="IPR022037">
    <property type="entry name" value="DUF3606"/>
</dbReference>
<sequence length="60" mass="6972">MADDLQKRGRDSERVSVQDHEIDYLMRTTNAPRQKVLEAIREVGPDRKKVLLYLLKDSSS</sequence>
<reference evidence="1 2" key="1">
    <citation type="submission" date="2023-03" db="EMBL/GenBank/DDBJ databases">
        <authorList>
            <person name="Kaur S."/>
            <person name="Espinosa-Saiz D."/>
            <person name="Velazquez E."/>
            <person name="Menendez E."/>
            <person name="diCenzo G.C."/>
        </authorList>
    </citation>
    <scope>NUCLEOTIDE SEQUENCE [LARGE SCALE GENOMIC DNA]</scope>
    <source>
        <strain evidence="1 2">LMG 27395</strain>
    </source>
</reference>
<name>A0ABY8D048_9HYPH</name>
<gene>
    <name evidence="1" type="ORF">PYH38_002299</name>
</gene>
<protein>
    <submittedName>
        <fullName evidence="1">DUF3606 domain-containing protein</fullName>
    </submittedName>
</protein>